<proteinExistence type="predicted"/>
<dbReference type="Pfam" id="PF00294">
    <property type="entry name" value="PfkB"/>
    <property type="match status" value="1"/>
</dbReference>
<evidence type="ECO:0000259" key="1">
    <source>
        <dbReference type="Pfam" id="PF00294"/>
    </source>
</evidence>
<dbReference type="GO" id="GO:0005829">
    <property type="term" value="C:cytosol"/>
    <property type="evidence" value="ECO:0007669"/>
    <property type="project" value="TreeGrafter"/>
</dbReference>
<dbReference type="GO" id="GO:0033786">
    <property type="term" value="F:heptose-1-phosphate adenylyltransferase activity"/>
    <property type="evidence" value="ECO:0007669"/>
    <property type="project" value="TreeGrafter"/>
</dbReference>
<dbReference type="Gene3D" id="3.40.1190.20">
    <property type="match status" value="1"/>
</dbReference>
<protein>
    <recommendedName>
        <fullName evidence="1">Carbohydrate kinase PfkB domain-containing protein</fullName>
    </recommendedName>
</protein>
<comment type="caution">
    <text evidence="2">The sequence shown here is derived from an EMBL/GenBank/DDBJ whole genome shotgun (WGS) entry which is preliminary data.</text>
</comment>
<reference evidence="2" key="1">
    <citation type="journal article" date="2014" name="Front. Microbiol.">
        <title>High frequency of phylogenetically diverse reductive dehalogenase-homologous genes in deep subseafloor sedimentary metagenomes.</title>
        <authorList>
            <person name="Kawai M."/>
            <person name="Futagami T."/>
            <person name="Toyoda A."/>
            <person name="Takaki Y."/>
            <person name="Nishi S."/>
            <person name="Hori S."/>
            <person name="Arai W."/>
            <person name="Tsubouchi T."/>
            <person name="Morono Y."/>
            <person name="Uchiyama I."/>
            <person name="Ito T."/>
            <person name="Fujiyama A."/>
            <person name="Inagaki F."/>
            <person name="Takami H."/>
        </authorList>
    </citation>
    <scope>NUCLEOTIDE SEQUENCE</scope>
    <source>
        <strain evidence="2">Expedition CK06-06</strain>
    </source>
</reference>
<dbReference type="GO" id="GO:0033785">
    <property type="term" value="F:heptose 7-phosphate kinase activity"/>
    <property type="evidence" value="ECO:0007669"/>
    <property type="project" value="TreeGrafter"/>
</dbReference>
<dbReference type="PANTHER" id="PTHR46969">
    <property type="entry name" value="BIFUNCTIONAL PROTEIN HLDE"/>
    <property type="match status" value="1"/>
</dbReference>
<evidence type="ECO:0000313" key="2">
    <source>
        <dbReference type="EMBL" id="GAH47708.1"/>
    </source>
</evidence>
<feature type="non-terminal residue" evidence="2">
    <location>
        <position position="106"/>
    </location>
</feature>
<dbReference type="AlphaFoldDB" id="X1HQZ3"/>
<sequence length="106" mass="11223">MYEKLLKTVTNLGSPKILLVGDFMLDVYIYGDALRISPEAPVPVLKVNKTEYRCGGAGSVATDLAALGAMPVCIGVIGDDQNGKILRERLIKAGADVSGLYTVPGR</sequence>
<dbReference type="InterPro" id="IPR011611">
    <property type="entry name" value="PfkB_dom"/>
</dbReference>
<dbReference type="InterPro" id="IPR029056">
    <property type="entry name" value="Ribokinase-like"/>
</dbReference>
<name>X1HQZ3_9ZZZZ</name>
<organism evidence="2">
    <name type="scientific">marine sediment metagenome</name>
    <dbReference type="NCBI Taxonomy" id="412755"/>
    <lineage>
        <taxon>unclassified sequences</taxon>
        <taxon>metagenomes</taxon>
        <taxon>ecological metagenomes</taxon>
    </lineage>
</organism>
<gene>
    <name evidence="2" type="ORF">S03H2_37140</name>
</gene>
<dbReference type="SUPFAM" id="SSF53613">
    <property type="entry name" value="Ribokinase-like"/>
    <property type="match status" value="1"/>
</dbReference>
<feature type="domain" description="Carbohydrate kinase PfkB" evidence="1">
    <location>
        <begin position="16"/>
        <end position="103"/>
    </location>
</feature>
<dbReference type="PANTHER" id="PTHR46969:SF1">
    <property type="entry name" value="BIFUNCTIONAL PROTEIN HLDE"/>
    <property type="match status" value="1"/>
</dbReference>
<dbReference type="EMBL" id="BARU01022831">
    <property type="protein sequence ID" value="GAH47708.1"/>
    <property type="molecule type" value="Genomic_DNA"/>
</dbReference>
<accession>X1HQZ3</accession>